<dbReference type="SUPFAM" id="SSF56112">
    <property type="entry name" value="Protein kinase-like (PK-like)"/>
    <property type="match status" value="1"/>
</dbReference>
<dbReference type="PANTHER" id="PTHR11012">
    <property type="entry name" value="PROTEIN KINASE-LIKE DOMAIN-CONTAINING"/>
    <property type="match status" value="1"/>
</dbReference>
<dbReference type="PANTHER" id="PTHR11012:SF8">
    <property type="entry name" value="JUVENILE HORMONE-INDUCIBLE PROTEIN 26"/>
    <property type="match status" value="1"/>
</dbReference>
<organism evidence="2 3">
    <name type="scientific">Spodoptera exigua</name>
    <name type="common">Beet armyworm</name>
    <name type="synonym">Noctua fulgens</name>
    <dbReference type="NCBI Taxonomy" id="7107"/>
    <lineage>
        <taxon>Eukaryota</taxon>
        <taxon>Metazoa</taxon>
        <taxon>Ecdysozoa</taxon>
        <taxon>Arthropoda</taxon>
        <taxon>Hexapoda</taxon>
        <taxon>Insecta</taxon>
        <taxon>Pterygota</taxon>
        <taxon>Neoptera</taxon>
        <taxon>Endopterygota</taxon>
        <taxon>Lepidoptera</taxon>
        <taxon>Glossata</taxon>
        <taxon>Ditrysia</taxon>
        <taxon>Noctuoidea</taxon>
        <taxon>Noctuidae</taxon>
        <taxon>Amphipyrinae</taxon>
        <taxon>Spodoptera</taxon>
    </lineage>
</organism>
<dbReference type="Gene3D" id="3.90.1200.10">
    <property type="match status" value="1"/>
</dbReference>
<comment type="caution">
    <text evidence="2">The sequence shown here is derived from an EMBL/GenBank/DDBJ whole genome shotgun (WGS) entry which is preliminary data.</text>
</comment>
<protein>
    <recommendedName>
        <fullName evidence="1">CHK kinase-like domain-containing protein</fullName>
    </recommendedName>
</protein>
<proteinExistence type="predicted"/>
<evidence type="ECO:0000313" key="3">
    <source>
        <dbReference type="Proteomes" id="UP000648187"/>
    </source>
</evidence>
<dbReference type="InterPro" id="IPR004119">
    <property type="entry name" value="EcKL"/>
</dbReference>
<keyword evidence="3" id="KW-1185">Reference proteome</keyword>
<evidence type="ECO:0000259" key="1">
    <source>
        <dbReference type="SMART" id="SM00587"/>
    </source>
</evidence>
<reference evidence="2" key="1">
    <citation type="submission" date="2020-08" db="EMBL/GenBank/DDBJ databases">
        <title>Spodoptera exigua strain:BAW_Kor-Di-RS1 Genome sequencing and assembly.</title>
        <authorList>
            <person name="Kim J."/>
            <person name="Nam H.Y."/>
            <person name="Kwon M."/>
            <person name="Choi J.H."/>
            <person name="Cho S.R."/>
            <person name="Kim G.-H."/>
        </authorList>
    </citation>
    <scope>NUCLEOTIDE SEQUENCE</scope>
    <source>
        <strain evidence="2">BAW_Kor-Di-RS1</strain>
        <tissue evidence="2">Whole-body</tissue>
    </source>
</reference>
<dbReference type="EMBL" id="JACKWZ010000241">
    <property type="protein sequence ID" value="KAF9410917.1"/>
    <property type="molecule type" value="Genomic_DNA"/>
</dbReference>
<sequence length="438" mass="51580">MKTGCYLSQYFVVRRHTISIVVTIVSSFSFTMQVEIRPENYKIKNQYICPNKISNKVDQCIKNIVNNNGFVKYNIEKKAFSTNGGNYLGLLYEVDVNGYTKEGKKELNIFVKSILTGHSDLEIISVHDVYKTEMFAYKVLLKLIDELQEDANVPIKERYKMVKIYEESDAEVILMENVAKNGFRTGHRMDVPSLQFAEMAIKELAKLHSFAFVLKVKRPDFFEEQVKTRKPPYNAGEQWLGLTQNMIKLVMDNIDDGYQEKVAKFCENISERFKSYYEVEYIRRCLCHGDYRPNNILTKIVDGEISELITVDYQMMHYGCPIIDFLYFIMVCTDRPFRKHYLLHLKNVYHTTMTRFLKYFDLDVNNFYSRDDFEEDYKSKLDYGLVFSLIFLPFMFASEDDVPDLTKDDMANLKINVDKRYNSRIQGIIEDYIEWGII</sequence>
<gene>
    <name evidence="2" type="ORF">HW555_010159</name>
</gene>
<name>A0A835L2V1_SPOEX</name>
<accession>A0A835L2V1</accession>
<dbReference type="Pfam" id="PF02958">
    <property type="entry name" value="EcKL"/>
    <property type="match status" value="1"/>
</dbReference>
<dbReference type="Proteomes" id="UP000648187">
    <property type="component" value="Unassembled WGS sequence"/>
</dbReference>
<dbReference type="InterPro" id="IPR015897">
    <property type="entry name" value="CHK_kinase-like"/>
</dbReference>
<feature type="domain" description="CHK kinase-like" evidence="1">
    <location>
        <begin position="173"/>
        <end position="359"/>
    </location>
</feature>
<dbReference type="InterPro" id="IPR011009">
    <property type="entry name" value="Kinase-like_dom_sf"/>
</dbReference>
<dbReference type="SMART" id="SM00587">
    <property type="entry name" value="CHK"/>
    <property type="match status" value="1"/>
</dbReference>
<dbReference type="AlphaFoldDB" id="A0A835L2V1"/>
<evidence type="ECO:0000313" key="2">
    <source>
        <dbReference type="EMBL" id="KAF9410917.1"/>
    </source>
</evidence>